<name>A0A0C1IJ31_9BACT</name>
<dbReference type="PROSITE" id="PS51704">
    <property type="entry name" value="GP_PDE"/>
    <property type="match status" value="1"/>
</dbReference>
<sequence>MLKNQFHRNKVIAHRGAFKNTGATENSIGSLKHAIALGCEGSEFDIHMSSDSVPFIHHDPTIDSITIEKTSSATLAKLKLPNGEFLPTLDAYLAAGVKQYTTKLIVEIKPSVISKERAIALTRKVVAAIYKHKAQAWVDYISFDYEILKEVLRLDPYARVAYLRGDVDPGKIAADKMFGIDYNSGVFQKKPEWITAAKKNNLTINVWTVNDPALMDWFLQQQVDFITTNEPELLLKKINVH</sequence>
<dbReference type="PANTHER" id="PTHR46211:SF1">
    <property type="entry name" value="GLYCEROPHOSPHODIESTER PHOSPHODIESTERASE, CYTOPLASMIC"/>
    <property type="match status" value="1"/>
</dbReference>
<dbReference type="InterPro" id="IPR017946">
    <property type="entry name" value="PLC-like_Pdiesterase_TIM-brl"/>
</dbReference>
<comment type="caution">
    <text evidence="2">The sequence shown here is derived from an EMBL/GenBank/DDBJ whole genome shotgun (WGS) entry which is preliminary data.</text>
</comment>
<protein>
    <recommendedName>
        <fullName evidence="1">GP-PDE domain-containing protein</fullName>
    </recommendedName>
</protein>
<dbReference type="InterPro" id="IPR030395">
    <property type="entry name" value="GP_PDE_dom"/>
</dbReference>
<keyword evidence="3" id="KW-1185">Reference proteome</keyword>
<feature type="domain" description="GP-PDE" evidence="1">
    <location>
        <begin position="9"/>
        <end position="238"/>
    </location>
</feature>
<dbReference type="GO" id="GO:0006629">
    <property type="term" value="P:lipid metabolic process"/>
    <property type="evidence" value="ECO:0007669"/>
    <property type="project" value="InterPro"/>
</dbReference>
<accession>A0A0C1IJ31</accession>
<dbReference type="AlphaFoldDB" id="A0A0C1IJ31"/>
<evidence type="ECO:0000259" key="1">
    <source>
        <dbReference type="PROSITE" id="PS51704"/>
    </source>
</evidence>
<dbReference type="Pfam" id="PF03009">
    <property type="entry name" value="GDPD"/>
    <property type="match status" value="1"/>
</dbReference>
<dbReference type="GO" id="GO:0008081">
    <property type="term" value="F:phosphoric diester hydrolase activity"/>
    <property type="evidence" value="ECO:0007669"/>
    <property type="project" value="InterPro"/>
</dbReference>
<organism evidence="2 3">
    <name type="scientific">Flavihumibacter solisilvae</name>
    <dbReference type="NCBI Taxonomy" id="1349421"/>
    <lineage>
        <taxon>Bacteria</taxon>
        <taxon>Pseudomonadati</taxon>
        <taxon>Bacteroidota</taxon>
        <taxon>Chitinophagia</taxon>
        <taxon>Chitinophagales</taxon>
        <taxon>Chitinophagaceae</taxon>
        <taxon>Flavihumibacter</taxon>
    </lineage>
</organism>
<dbReference type="Proteomes" id="UP000031408">
    <property type="component" value="Unassembled WGS sequence"/>
</dbReference>
<dbReference type="SUPFAM" id="SSF51695">
    <property type="entry name" value="PLC-like phosphodiesterases"/>
    <property type="match status" value="1"/>
</dbReference>
<reference evidence="2 3" key="1">
    <citation type="submission" date="2014-11" db="EMBL/GenBank/DDBJ databases">
        <title>Genome sequence of Flavihumibacter solisilvae 3-3.</title>
        <authorList>
            <person name="Zhou G."/>
            <person name="Li M."/>
            <person name="Wang G."/>
        </authorList>
    </citation>
    <scope>NUCLEOTIDE SEQUENCE [LARGE SCALE GENOMIC DNA]</scope>
    <source>
        <strain evidence="2 3">3-3</strain>
    </source>
</reference>
<evidence type="ECO:0000313" key="2">
    <source>
        <dbReference type="EMBL" id="KIC94215.1"/>
    </source>
</evidence>
<dbReference type="STRING" id="1349421.OI18_13760"/>
<dbReference type="Gene3D" id="3.20.20.190">
    <property type="entry name" value="Phosphatidylinositol (PI) phosphodiesterase"/>
    <property type="match status" value="1"/>
</dbReference>
<gene>
    <name evidence="2" type="ORF">OI18_13760</name>
</gene>
<evidence type="ECO:0000313" key="3">
    <source>
        <dbReference type="Proteomes" id="UP000031408"/>
    </source>
</evidence>
<proteinExistence type="predicted"/>
<dbReference type="PANTHER" id="PTHR46211">
    <property type="entry name" value="GLYCEROPHOSPHORYL DIESTER PHOSPHODIESTERASE"/>
    <property type="match status" value="1"/>
</dbReference>
<dbReference type="EMBL" id="JSVC01000015">
    <property type="protein sequence ID" value="KIC94215.1"/>
    <property type="molecule type" value="Genomic_DNA"/>
</dbReference>